<protein>
    <recommendedName>
        <fullName evidence="3">Reverse transcriptase</fullName>
    </recommendedName>
</protein>
<organism evidence="1 2">
    <name type="scientific">Dreissena polymorpha</name>
    <name type="common">Zebra mussel</name>
    <name type="synonym">Mytilus polymorpha</name>
    <dbReference type="NCBI Taxonomy" id="45954"/>
    <lineage>
        <taxon>Eukaryota</taxon>
        <taxon>Metazoa</taxon>
        <taxon>Spiralia</taxon>
        <taxon>Lophotrochozoa</taxon>
        <taxon>Mollusca</taxon>
        <taxon>Bivalvia</taxon>
        <taxon>Autobranchia</taxon>
        <taxon>Heteroconchia</taxon>
        <taxon>Euheterodonta</taxon>
        <taxon>Imparidentia</taxon>
        <taxon>Neoheterodontei</taxon>
        <taxon>Myida</taxon>
        <taxon>Dreissenoidea</taxon>
        <taxon>Dreissenidae</taxon>
        <taxon>Dreissena</taxon>
    </lineage>
</organism>
<gene>
    <name evidence="1" type="ORF">DPMN_010969</name>
</gene>
<accession>A0A9D4N2Q2</accession>
<keyword evidence="2" id="KW-1185">Reference proteome</keyword>
<evidence type="ECO:0000313" key="1">
    <source>
        <dbReference type="EMBL" id="KAH3886956.1"/>
    </source>
</evidence>
<evidence type="ECO:0000313" key="2">
    <source>
        <dbReference type="Proteomes" id="UP000828390"/>
    </source>
</evidence>
<name>A0A9D4N2Q2_DREPO</name>
<proteinExistence type="predicted"/>
<reference evidence="1" key="2">
    <citation type="submission" date="2020-11" db="EMBL/GenBank/DDBJ databases">
        <authorList>
            <person name="McCartney M.A."/>
            <person name="Auch B."/>
            <person name="Kono T."/>
            <person name="Mallez S."/>
            <person name="Becker A."/>
            <person name="Gohl D.M."/>
            <person name="Silverstein K.A.T."/>
            <person name="Koren S."/>
            <person name="Bechman K.B."/>
            <person name="Herman A."/>
            <person name="Abrahante J.E."/>
            <person name="Garbe J."/>
        </authorList>
    </citation>
    <scope>NUCLEOTIDE SEQUENCE</scope>
    <source>
        <strain evidence="1">Duluth1</strain>
        <tissue evidence="1">Whole animal</tissue>
    </source>
</reference>
<dbReference type="AlphaFoldDB" id="A0A9D4N2Q2"/>
<reference evidence="1" key="1">
    <citation type="journal article" date="2019" name="bioRxiv">
        <title>The Genome of the Zebra Mussel, Dreissena polymorpha: A Resource for Invasive Species Research.</title>
        <authorList>
            <person name="McCartney M.A."/>
            <person name="Auch B."/>
            <person name="Kono T."/>
            <person name="Mallez S."/>
            <person name="Zhang Y."/>
            <person name="Obille A."/>
            <person name="Becker A."/>
            <person name="Abrahante J.E."/>
            <person name="Garbe J."/>
            <person name="Badalamenti J.P."/>
            <person name="Herman A."/>
            <person name="Mangelson H."/>
            <person name="Liachko I."/>
            <person name="Sullivan S."/>
            <person name="Sone E.D."/>
            <person name="Koren S."/>
            <person name="Silverstein K.A.T."/>
            <person name="Beckman K.B."/>
            <person name="Gohl D.M."/>
        </authorList>
    </citation>
    <scope>NUCLEOTIDE SEQUENCE</scope>
    <source>
        <strain evidence="1">Duluth1</strain>
        <tissue evidence="1">Whole animal</tissue>
    </source>
</reference>
<dbReference type="EMBL" id="JAIWYP010000001">
    <property type="protein sequence ID" value="KAH3886956.1"/>
    <property type="molecule type" value="Genomic_DNA"/>
</dbReference>
<evidence type="ECO:0008006" key="3">
    <source>
        <dbReference type="Google" id="ProtNLM"/>
    </source>
</evidence>
<sequence length="51" mass="5827">MSNSFFTPYFPGVINLVLRGLTWKTVLAFLDDVLVLGQDFEELYVDLDNTV</sequence>
<dbReference type="Proteomes" id="UP000828390">
    <property type="component" value="Unassembled WGS sequence"/>
</dbReference>
<comment type="caution">
    <text evidence="1">The sequence shown here is derived from an EMBL/GenBank/DDBJ whole genome shotgun (WGS) entry which is preliminary data.</text>
</comment>